<dbReference type="InterPro" id="IPR003961">
    <property type="entry name" value="FN3_dom"/>
</dbReference>
<gene>
    <name evidence="2" type="ORF">PXEA_LOCUS168</name>
</gene>
<accession>A0A3S4ZXL2</accession>
<dbReference type="InterPro" id="IPR013783">
    <property type="entry name" value="Ig-like_fold"/>
</dbReference>
<evidence type="ECO:0000259" key="1">
    <source>
        <dbReference type="PROSITE" id="PS50853"/>
    </source>
</evidence>
<evidence type="ECO:0000313" key="3">
    <source>
        <dbReference type="Proteomes" id="UP000784294"/>
    </source>
</evidence>
<dbReference type="PROSITE" id="PS50853">
    <property type="entry name" value="FN3"/>
    <property type="match status" value="1"/>
</dbReference>
<comment type="caution">
    <text evidence="2">The sequence shown here is derived from an EMBL/GenBank/DDBJ whole genome shotgun (WGS) entry which is preliminary data.</text>
</comment>
<evidence type="ECO:0000313" key="2">
    <source>
        <dbReference type="EMBL" id="VEL06728.1"/>
    </source>
</evidence>
<dbReference type="InterPro" id="IPR036116">
    <property type="entry name" value="FN3_sf"/>
</dbReference>
<dbReference type="SUPFAM" id="SSF49265">
    <property type="entry name" value="Fibronectin type III"/>
    <property type="match status" value="1"/>
</dbReference>
<dbReference type="Pfam" id="PF00041">
    <property type="entry name" value="fn3"/>
    <property type="match status" value="1"/>
</dbReference>
<organism evidence="2 3">
    <name type="scientific">Protopolystoma xenopodis</name>
    <dbReference type="NCBI Taxonomy" id="117903"/>
    <lineage>
        <taxon>Eukaryota</taxon>
        <taxon>Metazoa</taxon>
        <taxon>Spiralia</taxon>
        <taxon>Lophotrochozoa</taxon>
        <taxon>Platyhelminthes</taxon>
        <taxon>Monogenea</taxon>
        <taxon>Polyopisthocotylea</taxon>
        <taxon>Polystomatidea</taxon>
        <taxon>Polystomatidae</taxon>
        <taxon>Protopolystoma</taxon>
    </lineage>
</organism>
<dbReference type="EMBL" id="CAAALY010000309">
    <property type="protein sequence ID" value="VEL06728.1"/>
    <property type="molecule type" value="Genomic_DNA"/>
</dbReference>
<feature type="domain" description="Fibronectin type-III" evidence="1">
    <location>
        <begin position="77"/>
        <end position="179"/>
    </location>
</feature>
<protein>
    <recommendedName>
        <fullName evidence="1">Fibronectin type-III domain-containing protein</fullName>
    </recommendedName>
</protein>
<dbReference type="Gene3D" id="2.60.40.10">
    <property type="entry name" value="Immunoglobulins"/>
    <property type="match status" value="1"/>
</dbReference>
<proteinExistence type="predicted"/>
<sequence length="193" mass="21619">MLWSPPLCISSGIEPLGFEIKWGAELPSQGPIILNSSASTYSIEVNRSLEIPINVRVIANGAEWATIAWDAPSVYRVPTRSELFSDVEEVILERQYQVRYEAMEQIILSPGDQGFDLTILNASLIDLNENIITTSTNSIRLSNLIPGYRYSVSVRAVTEQGKHLYSEWSLAETLETLQLSEFLYYTLPNVVSC</sequence>
<name>A0A3S4ZXL2_9PLAT</name>
<keyword evidence="3" id="KW-1185">Reference proteome</keyword>
<dbReference type="Proteomes" id="UP000784294">
    <property type="component" value="Unassembled WGS sequence"/>
</dbReference>
<dbReference type="CDD" id="cd00063">
    <property type="entry name" value="FN3"/>
    <property type="match status" value="1"/>
</dbReference>
<dbReference type="AlphaFoldDB" id="A0A3S4ZXL2"/>
<dbReference type="SMART" id="SM00060">
    <property type="entry name" value="FN3"/>
    <property type="match status" value="1"/>
</dbReference>
<reference evidence="2" key="1">
    <citation type="submission" date="2018-11" db="EMBL/GenBank/DDBJ databases">
        <authorList>
            <consortium name="Pathogen Informatics"/>
        </authorList>
    </citation>
    <scope>NUCLEOTIDE SEQUENCE</scope>
</reference>